<reference evidence="1" key="1">
    <citation type="journal article" date="2021" name="Proc. Natl. Acad. Sci. U.S.A.">
        <title>A Catalog of Tens of Thousands of Viruses from Human Metagenomes Reveals Hidden Associations with Chronic Diseases.</title>
        <authorList>
            <person name="Tisza M.J."/>
            <person name="Buck C.B."/>
        </authorList>
    </citation>
    <scope>NUCLEOTIDE SEQUENCE</scope>
    <source>
        <strain evidence="1">CtHip2</strain>
    </source>
</reference>
<accession>A0A8S5RVW9</accession>
<proteinExistence type="predicted"/>
<protein>
    <submittedName>
        <fullName evidence="1">Uncharacterized protein</fullName>
    </submittedName>
</protein>
<sequence>MKLVELYSSEQFKKESDRGMIKTVIVGKDGTYEEQNSWLGTSLKKVHDYGVITFPEVTEFVKVKNVNVTKIPAIAIKTVMKWYKDITDKNGEEAQVNFYLKSRKLGGTPQDGIYKLTYTEEDEFGIETEKTVKLEDIPGLNFWNDDVFSYTPKQENSHGQTSTDDPIYTALNQQYGMFLETHSHNSMPAFCSSTDYANSQNDAVQLVFGKFKGSHIEMYNWITVSQKLKEGFDAHVLEKFVEFPTYSVNTAEKKLNFDFSVLSGVDETILEEWDKQVIKPKPIVRSFGYGSYGGGYANTIWSTSDTTRSPWTPKHGSTVTSYKSTPAKIEEGSEKAIIDLLEMYGNDAISVIENLVSIYKSAISNATYVSKTETEIQDEIVTLVSDAIDELF</sequence>
<evidence type="ECO:0000313" key="1">
    <source>
        <dbReference type="EMBL" id="DAF42901.1"/>
    </source>
</evidence>
<name>A0A8S5RVW9_9CAUD</name>
<organism evidence="1">
    <name type="scientific">Siphoviridae sp. ctHip2</name>
    <dbReference type="NCBI Taxonomy" id="2827830"/>
    <lineage>
        <taxon>Viruses</taxon>
        <taxon>Duplodnaviria</taxon>
        <taxon>Heunggongvirae</taxon>
        <taxon>Uroviricota</taxon>
        <taxon>Caudoviricetes</taxon>
    </lineage>
</organism>
<dbReference type="EMBL" id="BK032497">
    <property type="protein sequence ID" value="DAF42901.1"/>
    <property type="molecule type" value="Genomic_DNA"/>
</dbReference>